<keyword evidence="1" id="KW-0472">Membrane</keyword>
<gene>
    <name evidence="2" type="ORF">KZY68_11665</name>
</gene>
<organism evidence="2 3">
    <name type="scientific">Segatella salivae</name>
    <dbReference type="NCBI Taxonomy" id="228604"/>
    <lineage>
        <taxon>Bacteria</taxon>
        <taxon>Pseudomonadati</taxon>
        <taxon>Bacteroidota</taxon>
        <taxon>Bacteroidia</taxon>
        <taxon>Bacteroidales</taxon>
        <taxon>Prevotellaceae</taxon>
        <taxon>Segatella</taxon>
    </lineage>
</organism>
<dbReference type="Proteomes" id="UP001196873">
    <property type="component" value="Unassembled WGS sequence"/>
</dbReference>
<sequence length="95" mass="11601">MNLFQQPRPRRFNHKYIYVDERKERLQKIEQLAREKLGLTPHKPLDREQIHQAFRAAMPHLSKKKRRYNGTNQLIQVVLLLFLLALFYLILLFIF</sequence>
<evidence type="ECO:0000313" key="3">
    <source>
        <dbReference type="Proteomes" id="UP001196873"/>
    </source>
</evidence>
<evidence type="ECO:0000256" key="1">
    <source>
        <dbReference type="SAM" id="Phobius"/>
    </source>
</evidence>
<proteinExistence type="predicted"/>
<accession>A0AAW4NUC8</accession>
<name>A0AAW4NUC8_9BACT</name>
<keyword evidence="1" id="KW-0812">Transmembrane</keyword>
<dbReference type="EMBL" id="JAHXRF010000019">
    <property type="protein sequence ID" value="MBW4866643.1"/>
    <property type="molecule type" value="Genomic_DNA"/>
</dbReference>
<dbReference type="AlphaFoldDB" id="A0AAW4NUC8"/>
<evidence type="ECO:0000313" key="2">
    <source>
        <dbReference type="EMBL" id="MBW4866643.1"/>
    </source>
</evidence>
<comment type="caution">
    <text evidence="2">The sequence shown here is derived from an EMBL/GenBank/DDBJ whole genome shotgun (WGS) entry which is preliminary data.</text>
</comment>
<protein>
    <submittedName>
        <fullName evidence="2">Uncharacterized protein</fullName>
    </submittedName>
</protein>
<keyword evidence="1" id="KW-1133">Transmembrane helix</keyword>
<feature type="transmembrane region" description="Helical" evidence="1">
    <location>
        <begin position="74"/>
        <end position="94"/>
    </location>
</feature>
<reference evidence="2" key="1">
    <citation type="submission" date="2021-07" db="EMBL/GenBank/DDBJ databases">
        <title>Genomic diversity and antimicrobial resistance of Prevotella spp. isolated from chronic lung disease airways.</title>
        <authorList>
            <person name="Webb K.A."/>
            <person name="Olagoke O.S."/>
            <person name="Baird T."/>
            <person name="Neill J."/>
            <person name="Pham A."/>
            <person name="Wells T.J."/>
            <person name="Ramsay K.A."/>
            <person name="Bell S.C."/>
            <person name="Sarovich D.S."/>
            <person name="Price E.P."/>
        </authorList>
    </citation>
    <scope>NUCLEOTIDE SEQUENCE</scope>
    <source>
        <strain evidence="2">SCHI0047.S.3</strain>
    </source>
</reference>